<feature type="transmembrane region" description="Helical" evidence="7">
    <location>
        <begin position="271"/>
        <end position="292"/>
    </location>
</feature>
<organism evidence="8 9">
    <name type="scientific">Acanthopleuribacter pedis</name>
    <dbReference type="NCBI Taxonomy" id="442870"/>
    <lineage>
        <taxon>Bacteria</taxon>
        <taxon>Pseudomonadati</taxon>
        <taxon>Acidobacteriota</taxon>
        <taxon>Holophagae</taxon>
        <taxon>Acanthopleuribacterales</taxon>
        <taxon>Acanthopleuribacteraceae</taxon>
        <taxon>Acanthopleuribacter</taxon>
    </lineage>
</organism>
<dbReference type="EMBL" id="JAFREP010000020">
    <property type="protein sequence ID" value="MBO1320941.1"/>
    <property type="molecule type" value="Genomic_DNA"/>
</dbReference>
<evidence type="ECO:0000256" key="7">
    <source>
        <dbReference type="SAM" id="Phobius"/>
    </source>
</evidence>
<evidence type="ECO:0000313" key="9">
    <source>
        <dbReference type="Proteomes" id="UP000664417"/>
    </source>
</evidence>
<comment type="subcellular location">
    <subcellularLocation>
        <location evidence="1">Cell membrane</location>
        <topology evidence="1">Multi-pass membrane protein</topology>
    </subcellularLocation>
</comment>
<protein>
    <submittedName>
        <fullName evidence="8">YihY/virulence factor BrkB family protein</fullName>
    </submittedName>
</protein>
<feature type="transmembrane region" description="Helical" evidence="7">
    <location>
        <begin position="229"/>
        <end position="251"/>
    </location>
</feature>
<feature type="transmembrane region" description="Helical" evidence="7">
    <location>
        <begin position="165"/>
        <end position="189"/>
    </location>
</feature>
<reference evidence="8" key="1">
    <citation type="submission" date="2021-03" db="EMBL/GenBank/DDBJ databases">
        <authorList>
            <person name="Wang G."/>
        </authorList>
    </citation>
    <scope>NUCLEOTIDE SEQUENCE</scope>
    <source>
        <strain evidence="8">KCTC 12899</strain>
    </source>
</reference>
<keyword evidence="2" id="KW-1003">Cell membrane</keyword>
<dbReference type="Proteomes" id="UP000664417">
    <property type="component" value="Unassembled WGS sequence"/>
</dbReference>
<dbReference type="InterPro" id="IPR036388">
    <property type="entry name" value="WH-like_DNA-bd_sf"/>
</dbReference>
<feature type="region of interest" description="Disordered" evidence="6">
    <location>
        <begin position="434"/>
        <end position="458"/>
    </location>
</feature>
<feature type="transmembrane region" description="Helical" evidence="7">
    <location>
        <begin position="195"/>
        <end position="217"/>
    </location>
</feature>
<dbReference type="RefSeq" id="WP_207860916.1">
    <property type="nucleotide sequence ID" value="NZ_JAFREP010000020.1"/>
</dbReference>
<gene>
    <name evidence="8" type="ORF">J3U88_20860</name>
</gene>
<dbReference type="NCBIfam" id="TIGR00765">
    <property type="entry name" value="yihY_not_rbn"/>
    <property type="match status" value="1"/>
</dbReference>
<comment type="caution">
    <text evidence="8">The sequence shown here is derived from an EMBL/GenBank/DDBJ whole genome shotgun (WGS) entry which is preliminary data.</text>
</comment>
<dbReference type="Pfam" id="PF03631">
    <property type="entry name" value="Virul_fac_BrkB"/>
    <property type="match status" value="1"/>
</dbReference>
<evidence type="ECO:0000256" key="5">
    <source>
        <dbReference type="ARBA" id="ARBA00023136"/>
    </source>
</evidence>
<dbReference type="PANTHER" id="PTHR30213:SF0">
    <property type="entry name" value="UPF0761 MEMBRANE PROTEIN YIHY"/>
    <property type="match status" value="1"/>
</dbReference>
<dbReference type="GO" id="GO:0005886">
    <property type="term" value="C:plasma membrane"/>
    <property type="evidence" value="ECO:0007669"/>
    <property type="project" value="UniProtKB-SubCell"/>
</dbReference>
<proteinExistence type="predicted"/>
<keyword evidence="5 7" id="KW-0472">Membrane</keyword>
<name>A0A8J7Q983_9BACT</name>
<dbReference type="InterPro" id="IPR017039">
    <property type="entry name" value="Virul_fac_BrkB"/>
</dbReference>
<keyword evidence="9" id="KW-1185">Reference proteome</keyword>
<evidence type="ECO:0000313" key="8">
    <source>
        <dbReference type="EMBL" id="MBO1320941.1"/>
    </source>
</evidence>
<evidence type="ECO:0000256" key="4">
    <source>
        <dbReference type="ARBA" id="ARBA00022989"/>
    </source>
</evidence>
<evidence type="ECO:0000256" key="3">
    <source>
        <dbReference type="ARBA" id="ARBA00022692"/>
    </source>
</evidence>
<accession>A0A8J7Q983</accession>
<keyword evidence="3 7" id="KW-0812">Transmembrane</keyword>
<dbReference type="Gene3D" id="1.10.10.10">
    <property type="entry name" value="Winged helix-like DNA-binding domain superfamily/Winged helix DNA-binding domain"/>
    <property type="match status" value="1"/>
</dbReference>
<feature type="transmembrane region" description="Helical" evidence="7">
    <location>
        <begin position="59"/>
        <end position="83"/>
    </location>
</feature>
<evidence type="ECO:0000256" key="2">
    <source>
        <dbReference type="ARBA" id="ARBA00022475"/>
    </source>
</evidence>
<feature type="transmembrane region" description="Helical" evidence="7">
    <location>
        <begin position="123"/>
        <end position="145"/>
    </location>
</feature>
<sequence length="458" mass="50445">MTVNSDDILLWKLRLETYWHDALWRIETNKLPLLKAEGVRGLRVLYIVIHGFRGQQVNLLGAALTFTSLMSLVPLLALSLSVLKGLGIGKALLQQADGYLADMPLQFQEFTNRLIDLVTKTDFAQLGGIGGLVLLTMVIQMLSRIETAFNQIWAVREQRSWSRKITNYISVIVVVPILLVAAITVTAQYKFGDTLATLGLLRVVPFLFTWAAFAFLYQCLPNIRVQFKASVLGGLAGALLWQSWLRVYIWVQPGVTNYNVIYGTLASVPIFLAWLYISWQIVLLGALVSQAIQTEAHFVRERRQSPTGPRLHLMAAWAMLIHAGKALLGEEETLSLHTLAKNTNLDQPFLRGVADNLVDLDLLAPTGEPGEHYLLKRHPQHIQIDAVSKALLSVHNTNLAGAPPPFDASVKTLNNQLDAALTNSDLHQSLADICAQGPPPKSDGSDAVSNPEAGDKGE</sequence>
<evidence type="ECO:0000256" key="1">
    <source>
        <dbReference type="ARBA" id="ARBA00004651"/>
    </source>
</evidence>
<evidence type="ECO:0000256" key="6">
    <source>
        <dbReference type="SAM" id="MobiDB-lite"/>
    </source>
</evidence>
<dbReference type="AlphaFoldDB" id="A0A8J7Q983"/>
<keyword evidence="4 7" id="KW-1133">Transmembrane helix</keyword>
<dbReference type="PANTHER" id="PTHR30213">
    <property type="entry name" value="INNER MEMBRANE PROTEIN YHJD"/>
    <property type="match status" value="1"/>
</dbReference>